<organism evidence="3 4">
    <name type="scientific">Pelagomonas calceolata</name>
    <dbReference type="NCBI Taxonomy" id="35677"/>
    <lineage>
        <taxon>Eukaryota</taxon>
        <taxon>Sar</taxon>
        <taxon>Stramenopiles</taxon>
        <taxon>Ochrophyta</taxon>
        <taxon>Pelagophyceae</taxon>
        <taxon>Pelagomonadales</taxon>
        <taxon>Pelagomonadaceae</taxon>
        <taxon>Pelagomonas</taxon>
    </lineage>
</organism>
<dbReference type="InterPro" id="IPR038765">
    <property type="entry name" value="Papain-like_cys_pep_sf"/>
</dbReference>
<evidence type="ECO:0000313" key="3">
    <source>
        <dbReference type="EMBL" id="CAH0364459.1"/>
    </source>
</evidence>
<dbReference type="Proteomes" id="UP000789595">
    <property type="component" value="Unassembled WGS sequence"/>
</dbReference>
<name>A0A8J2SA49_9STRA</name>
<keyword evidence="4" id="KW-1185">Reference proteome</keyword>
<accession>A0A8J2SA49</accession>
<dbReference type="SUPFAM" id="SSF54001">
    <property type="entry name" value="Cysteine proteinases"/>
    <property type="match status" value="1"/>
</dbReference>
<sequence length="373" mass="40006">MSGLEDKLAAASLEPAEQPKKKPSLFGKKKKKSFATKLTQERPPEKQATKPKAVQQPTTFKAADYASSARRGADVSAQNNCSLEALGVALYAARAFREAFERATGSSPVADALREVLKGVSKNEIPSSQNEALRQALSTRGGAISAAFAYADAAEVLELLLDALESDLEKWSRPCTSVGYQLVRQPCLLCGDSSRAGAMNEKRDVRAFPVIAASILHLLESASTPQTFADLFREARASEPVSCTACGERACAVGGEMETVAPVLVVNLTWMETPSSSSIAQLVRGALLPFDAAVAFGGGSEGMYQCVAVVCFKGDHYTAYARPPPSSVDLRYPPRWTLRDRFVDRGSGDVEWLLGELATAKPKLPALLVYVRV</sequence>
<dbReference type="InterPro" id="IPR001394">
    <property type="entry name" value="Peptidase_C19_UCH"/>
</dbReference>
<dbReference type="Pfam" id="PF00443">
    <property type="entry name" value="UCH"/>
    <property type="match status" value="1"/>
</dbReference>
<dbReference type="GO" id="GO:0004843">
    <property type="term" value="F:cysteine-type deubiquitinase activity"/>
    <property type="evidence" value="ECO:0007669"/>
    <property type="project" value="InterPro"/>
</dbReference>
<feature type="domain" description="USP" evidence="2">
    <location>
        <begin position="71"/>
        <end position="373"/>
    </location>
</feature>
<dbReference type="InterPro" id="IPR028889">
    <property type="entry name" value="USP"/>
</dbReference>
<dbReference type="EMBL" id="CAKKNE010000001">
    <property type="protein sequence ID" value="CAH0364459.1"/>
    <property type="molecule type" value="Genomic_DNA"/>
</dbReference>
<dbReference type="GO" id="GO:0016579">
    <property type="term" value="P:protein deubiquitination"/>
    <property type="evidence" value="ECO:0007669"/>
    <property type="project" value="InterPro"/>
</dbReference>
<dbReference type="PROSITE" id="PS50235">
    <property type="entry name" value="USP_3"/>
    <property type="match status" value="1"/>
</dbReference>
<evidence type="ECO:0000259" key="2">
    <source>
        <dbReference type="PROSITE" id="PS50235"/>
    </source>
</evidence>
<feature type="compositionally biased region" description="Basic and acidic residues" evidence="1">
    <location>
        <begin position="39"/>
        <end position="48"/>
    </location>
</feature>
<dbReference type="AlphaFoldDB" id="A0A8J2SA49"/>
<feature type="region of interest" description="Disordered" evidence="1">
    <location>
        <begin position="1"/>
        <end position="59"/>
    </location>
</feature>
<evidence type="ECO:0000256" key="1">
    <source>
        <dbReference type="SAM" id="MobiDB-lite"/>
    </source>
</evidence>
<proteinExistence type="predicted"/>
<evidence type="ECO:0000313" key="4">
    <source>
        <dbReference type="Proteomes" id="UP000789595"/>
    </source>
</evidence>
<comment type="caution">
    <text evidence="3">The sequence shown here is derived from an EMBL/GenBank/DDBJ whole genome shotgun (WGS) entry which is preliminary data.</text>
</comment>
<feature type="compositionally biased region" description="Basic residues" evidence="1">
    <location>
        <begin position="21"/>
        <end position="34"/>
    </location>
</feature>
<reference evidence="3" key="1">
    <citation type="submission" date="2021-11" db="EMBL/GenBank/DDBJ databases">
        <authorList>
            <consortium name="Genoscope - CEA"/>
            <person name="William W."/>
        </authorList>
    </citation>
    <scope>NUCLEOTIDE SEQUENCE</scope>
</reference>
<dbReference type="Gene3D" id="3.90.70.10">
    <property type="entry name" value="Cysteine proteinases"/>
    <property type="match status" value="1"/>
</dbReference>
<gene>
    <name evidence="3" type="ORF">PECAL_1P08210</name>
</gene>
<protein>
    <recommendedName>
        <fullName evidence="2">USP domain-containing protein</fullName>
    </recommendedName>
</protein>